<keyword evidence="1" id="KW-1133">Transmembrane helix</keyword>
<name>A0ABU0JZK0_9BACL</name>
<dbReference type="InterPro" id="IPR012334">
    <property type="entry name" value="Pectin_lyas_fold"/>
</dbReference>
<dbReference type="EMBL" id="JAUSWM010000002">
    <property type="protein sequence ID" value="MDQ0482521.1"/>
    <property type="molecule type" value="Genomic_DNA"/>
</dbReference>
<dbReference type="GeneID" id="301325538"/>
<protein>
    <recommendedName>
        <fullName evidence="4">Pectate lyase superfamily protein domain-containing protein</fullName>
    </recommendedName>
</protein>
<organism evidence="2 3">
    <name type="scientific">Guptibacillus hwajinpoensis</name>
    <dbReference type="NCBI Taxonomy" id="208199"/>
    <lineage>
        <taxon>Bacteria</taxon>
        <taxon>Bacillati</taxon>
        <taxon>Bacillota</taxon>
        <taxon>Bacilli</taxon>
        <taxon>Bacillales</taxon>
        <taxon>Guptibacillaceae</taxon>
        <taxon>Guptibacillus</taxon>
    </lineage>
</organism>
<evidence type="ECO:0008006" key="4">
    <source>
        <dbReference type="Google" id="ProtNLM"/>
    </source>
</evidence>
<dbReference type="InterPro" id="IPR011050">
    <property type="entry name" value="Pectin_lyase_fold/virulence"/>
</dbReference>
<feature type="transmembrane region" description="Helical" evidence="1">
    <location>
        <begin position="21"/>
        <end position="40"/>
    </location>
</feature>
<dbReference type="SUPFAM" id="SSF51126">
    <property type="entry name" value="Pectin lyase-like"/>
    <property type="match status" value="1"/>
</dbReference>
<comment type="caution">
    <text evidence="2">The sequence shown here is derived from an EMBL/GenBank/DDBJ whole genome shotgun (WGS) entry which is preliminary data.</text>
</comment>
<evidence type="ECO:0000313" key="2">
    <source>
        <dbReference type="EMBL" id="MDQ0482521.1"/>
    </source>
</evidence>
<keyword evidence="1" id="KW-0472">Membrane</keyword>
<gene>
    <name evidence="2" type="ORF">QO000_001490</name>
</gene>
<dbReference type="Gene3D" id="2.160.20.10">
    <property type="entry name" value="Single-stranded right-handed beta-helix, Pectin lyase-like"/>
    <property type="match status" value="1"/>
</dbReference>
<reference evidence="2" key="1">
    <citation type="submission" date="2023-07" db="EMBL/GenBank/DDBJ databases">
        <title>Genomic Encyclopedia of Type Strains, Phase IV (KMG-IV): sequencing the most valuable type-strain genomes for metagenomic binning, comparative biology and taxonomic classification.</title>
        <authorList>
            <person name="Goeker M."/>
        </authorList>
    </citation>
    <scope>NUCLEOTIDE SEQUENCE [LARGE SCALE GENOMIC DNA]</scope>
    <source>
        <strain evidence="2">JSM 076093</strain>
    </source>
</reference>
<accession>A0ABU0JZK0</accession>
<proteinExistence type="predicted"/>
<sequence length="342" mass="37740">MIESTYITNGRREKRMRKQTTLFAIVLCFVFIALLVGWIGNKNDNSPVNSVMGSSEQGETFVTVEQFGADGEDSVDDSAAIQAAIDYSADSMIGKVRLTGNKSYILTEGIVVHENVELEFDQNAKVYIEGDFRAFELKRNASMTNGIIEVSTPKFNSEIISLDGNQKNWSTERTRVHNVTLVNSSGSHKGTALSLIASKPGDYISFVTISDVNIVGFNEGIRLEAKTSKVSNHYTWINGNRFINITLDDCVRCINLIGQVTIPNETSGNQFSQLQIQISEVTQKAIVISGSANQLNGVIWDAHLAKDEGPLIELTAQSADNQLDFNLPYELIKNLGNKNLYK</sequence>
<evidence type="ECO:0000313" key="3">
    <source>
        <dbReference type="Proteomes" id="UP001226720"/>
    </source>
</evidence>
<keyword evidence="1" id="KW-0812">Transmembrane</keyword>
<keyword evidence="3" id="KW-1185">Reference proteome</keyword>
<dbReference type="Proteomes" id="UP001226720">
    <property type="component" value="Unassembled WGS sequence"/>
</dbReference>
<evidence type="ECO:0000256" key="1">
    <source>
        <dbReference type="SAM" id="Phobius"/>
    </source>
</evidence>
<dbReference type="RefSeq" id="WP_301550313.1">
    <property type="nucleotide sequence ID" value="NZ_JAQRMZ010000001.1"/>
</dbReference>